<dbReference type="InterPro" id="IPR011763">
    <property type="entry name" value="COA_CT_C"/>
</dbReference>
<dbReference type="PROSITE" id="PS50989">
    <property type="entry name" value="COA_CT_CTER"/>
    <property type="match status" value="1"/>
</dbReference>
<organism evidence="3 4">
    <name type="scientific">Pigmentiphaga kullae</name>
    <dbReference type="NCBI Taxonomy" id="151784"/>
    <lineage>
        <taxon>Bacteria</taxon>
        <taxon>Pseudomonadati</taxon>
        <taxon>Pseudomonadota</taxon>
        <taxon>Betaproteobacteria</taxon>
        <taxon>Burkholderiales</taxon>
        <taxon>Alcaligenaceae</taxon>
        <taxon>Pigmentiphaga</taxon>
    </lineage>
</organism>
<dbReference type="PANTHER" id="PTHR22855:SF13">
    <property type="entry name" value="METHYLCROTONOYL-COA CARBOXYLASE BETA CHAIN, MITOCHONDRIAL"/>
    <property type="match status" value="1"/>
</dbReference>
<dbReference type="GO" id="GO:0004485">
    <property type="term" value="F:methylcrotonoyl-CoA carboxylase activity"/>
    <property type="evidence" value="ECO:0007669"/>
    <property type="project" value="TreeGrafter"/>
</dbReference>
<evidence type="ECO:0000313" key="4">
    <source>
        <dbReference type="Proteomes" id="UP000292445"/>
    </source>
</evidence>
<sequence length="534" mass="56112">MAILSSRTRTDGKEFAANVAAYAQLRVPLDAARRRAIEGGGERARQTHLARGKLLPRERINTLLDPATPFLEIGQLAADGLYDGQSPGAGMITGIGMVSGRACVVMANDATVKGGTYYPLTIKKQLRAQAVARENGLPCVYLVDSGGAYLPLQGDIFPDEHHFGKIFRNIAEMSALGLKQVAAVLGACTAGGAYIPAMCDETVIVDQAGTIYLGGPQLVQAATGELVDAQALGGADIHTRLSGVADHFAHDELHALALVRDIVARGKAGALPAPPRIPVAPRHDPAELPGLIPANPKQAIPIRDVLARLLDDSEFVAYRERYGASLICGTGAIGGYPVGILANDGVLFGQSAQKAANFIELCCQENIPLVFLHNISGFMVGVQYEQGGIAKDGAKMVNAVATARVPKFSVVMGGSYGAGAYAMCGRAFGPRLMAMWPNARTSVMGGEQAATVLALVRAEQLARQGKTFSAEEAEAFKAPVRAVYDAESTALHAASRLWVDSVIEPADTRAWLTLGLALAAGSPGESTRFGVFRM</sequence>
<dbReference type="Gene3D" id="3.90.226.10">
    <property type="entry name" value="2-enoyl-CoA Hydratase, Chain A, domain 1"/>
    <property type="match status" value="2"/>
</dbReference>
<dbReference type="InterPro" id="IPR011762">
    <property type="entry name" value="COA_CT_N"/>
</dbReference>
<dbReference type="GO" id="GO:1905202">
    <property type="term" value="C:methylcrotonoyl-CoA carboxylase complex"/>
    <property type="evidence" value="ECO:0007669"/>
    <property type="project" value="TreeGrafter"/>
</dbReference>
<dbReference type="PANTHER" id="PTHR22855">
    <property type="entry name" value="ACETYL, PROPIONYL, PYRUVATE, AND GLUTACONYL CARBOXYLASE-RELATED"/>
    <property type="match status" value="1"/>
</dbReference>
<dbReference type="RefSeq" id="WP_130358437.1">
    <property type="nucleotide sequence ID" value="NZ_SGXC01000002.1"/>
</dbReference>
<dbReference type="FunFam" id="3.90.226.10:FF:000046">
    <property type="entry name" value="Geranyl-CoA carboxylase beta subunit"/>
    <property type="match status" value="1"/>
</dbReference>
<dbReference type="Proteomes" id="UP000292445">
    <property type="component" value="Unassembled WGS sequence"/>
</dbReference>
<dbReference type="SUPFAM" id="SSF52096">
    <property type="entry name" value="ClpP/crotonase"/>
    <property type="match status" value="2"/>
</dbReference>
<dbReference type="Pfam" id="PF01039">
    <property type="entry name" value="Carboxyl_trans"/>
    <property type="match status" value="1"/>
</dbReference>
<dbReference type="PROSITE" id="PS50980">
    <property type="entry name" value="COA_CT_NTER"/>
    <property type="match status" value="1"/>
</dbReference>
<proteinExistence type="predicted"/>
<feature type="domain" description="CoA carboxyltransferase C-terminal" evidence="2">
    <location>
        <begin position="274"/>
        <end position="520"/>
    </location>
</feature>
<evidence type="ECO:0000259" key="1">
    <source>
        <dbReference type="PROSITE" id="PS50980"/>
    </source>
</evidence>
<comment type="caution">
    <text evidence="3">The sequence shown here is derived from an EMBL/GenBank/DDBJ whole genome shotgun (WGS) entry which is preliminary data.</text>
</comment>
<dbReference type="AlphaFoldDB" id="A0A4V2F315"/>
<dbReference type="InterPro" id="IPR045190">
    <property type="entry name" value="MCCB/AccD1-like"/>
</dbReference>
<evidence type="ECO:0000259" key="2">
    <source>
        <dbReference type="PROSITE" id="PS50989"/>
    </source>
</evidence>
<evidence type="ECO:0000313" key="3">
    <source>
        <dbReference type="EMBL" id="RZS80814.1"/>
    </source>
</evidence>
<accession>A0A4V2F315</accession>
<dbReference type="OrthoDB" id="9803706at2"/>
<dbReference type="EMBL" id="SGXC01000002">
    <property type="protein sequence ID" value="RZS80814.1"/>
    <property type="molecule type" value="Genomic_DNA"/>
</dbReference>
<dbReference type="FunFam" id="3.90.226.10:FF:000004">
    <property type="entry name" value="Methylcrotonoyl-CoA carboxylase beta chain"/>
    <property type="match status" value="1"/>
</dbReference>
<gene>
    <name evidence="3" type="ORF">EV675_3427</name>
</gene>
<feature type="domain" description="CoA carboxyltransferase N-terminal" evidence="1">
    <location>
        <begin position="18"/>
        <end position="278"/>
    </location>
</feature>
<dbReference type="GO" id="GO:0006552">
    <property type="term" value="P:L-leucine catabolic process"/>
    <property type="evidence" value="ECO:0007669"/>
    <property type="project" value="TreeGrafter"/>
</dbReference>
<name>A0A4V2F315_9BURK</name>
<keyword evidence="4" id="KW-1185">Reference proteome</keyword>
<protein>
    <submittedName>
        <fullName evidence="3">3-methylcrotonyl-CoA carboxylase beta subunit</fullName>
    </submittedName>
</protein>
<dbReference type="InterPro" id="IPR029045">
    <property type="entry name" value="ClpP/crotonase-like_dom_sf"/>
</dbReference>
<reference evidence="3 4" key="1">
    <citation type="submission" date="2019-02" db="EMBL/GenBank/DDBJ databases">
        <title>Genomic Encyclopedia of Type Strains, Phase IV (KMG-IV): sequencing the most valuable type-strain genomes for metagenomic binning, comparative biology and taxonomic classification.</title>
        <authorList>
            <person name="Goeker M."/>
        </authorList>
    </citation>
    <scope>NUCLEOTIDE SEQUENCE [LARGE SCALE GENOMIC DNA]</scope>
    <source>
        <strain evidence="3 4">K24</strain>
    </source>
</reference>
<dbReference type="InterPro" id="IPR034733">
    <property type="entry name" value="AcCoA_carboxyl_beta"/>
</dbReference>